<dbReference type="STRING" id="246191.SAMN05660337_2666"/>
<protein>
    <submittedName>
        <fullName evidence="3">ADP-heptose:LPS heptosyltransferase</fullName>
    </submittedName>
</protein>
<sequence length="470" mass="52664">MSKRPILVLQMQRMGDLILSFPLFLWLERTYPGHPIWVVAEENFFRPLMPLSPKVTYFPWAGLGFLRKEKYELIINLSIREQAASLAGELGAEAKFGPVTDSEGTVRILGDWQLYRASVVQNNRHNRFHWADLNALDCIPLSRISKTSWSDPRTLQGESGRIGLFLGASEESKRPGVEFWAKLCSEILGRGMKPVLFGGPLDKGLGADVARTFGGPVLDMTGKLNLGELAAVGQSLQLFITPDTGPMHLAAWSGLKVLNLSMGNVNPWETGPYQNDHYVLRSTMSCALGCWTCVRDRLHCHDPFTPSRIATVAKSMIRDDRAALHKTNLPGLRLYSSSRSASGVYNLLHISGRSAEAGDRLGQFWQEFFGMAFGLWDSRGADKIWAEVIEQQPLLARKMCFHLPRFGKEFSKGLAKSASLSETFWNSCPLILRQFAGYIHLLLQNNDYDRASWIKVLSLYERLAAIVSEK</sequence>
<dbReference type="EMBL" id="FNGA01000004">
    <property type="protein sequence ID" value="SDL33016.1"/>
    <property type="molecule type" value="Genomic_DNA"/>
</dbReference>
<evidence type="ECO:0000313" key="4">
    <source>
        <dbReference type="Proteomes" id="UP000199053"/>
    </source>
</evidence>
<dbReference type="PANTHER" id="PTHR30160:SF7">
    <property type="entry name" value="ADP-HEPTOSE--LPS HEPTOSYLTRANSFERASE 2"/>
    <property type="match status" value="1"/>
</dbReference>
<dbReference type="SUPFAM" id="SSF53756">
    <property type="entry name" value="UDP-Glycosyltransferase/glycogen phosphorylase"/>
    <property type="match status" value="1"/>
</dbReference>
<dbReference type="Proteomes" id="UP000199053">
    <property type="component" value="Unassembled WGS sequence"/>
</dbReference>
<reference evidence="4" key="1">
    <citation type="submission" date="2016-10" db="EMBL/GenBank/DDBJ databases">
        <authorList>
            <person name="Varghese N."/>
            <person name="Submissions S."/>
        </authorList>
    </citation>
    <scope>NUCLEOTIDE SEQUENCE [LARGE SCALE GENOMIC DNA]</scope>
    <source>
        <strain evidence="4">DSM 16995</strain>
    </source>
</reference>
<keyword evidence="2 3" id="KW-0808">Transferase</keyword>
<dbReference type="CDD" id="cd03789">
    <property type="entry name" value="GT9_LPS_heptosyltransferase"/>
    <property type="match status" value="1"/>
</dbReference>
<dbReference type="GO" id="GO:0005829">
    <property type="term" value="C:cytosol"/>
    <property type="evidence" value="ECO:0007669"/>
    <property type="project" value="TreeGrafter"/>
</dbReference>
<dbReference type="InterPro" id="IPR051199">
    <property type="entry name" value="LPS_LOS_Heptosyltrfase"/>
</dbReference>
<dbReference type="PANTHER" id="PTHR30160">
    <property type="entry name" value="TETRAACYLDISACCHARIDE 4'-KINASE-RELATED"/>
    <property type="match status" value="1"/>
</dbReference>
<evidence type="ECO:0000256" key="1">
    <source>
        <dbReference type="ARBA" id="ARBA00022676"/>
    </source>
</evidence>
<accession>A0A1G9J706</accession>
<name>A0A1G9J706_9BACT</name>
<evidence type="ECO:0000313" key="3">
    <source>
        <dbReference type="EMBL" id="SDL33016.1"/>
    </source>
</evidence>
<dbReference type="Gene3D" id="3.40.50.2000">
    <property type="entry name" value="Glycogen Phosphorylase B"/>
    <property type="match status" value="2"/>
</dbReference>
<evidence type="ECO:0000256" key="2">
    <source>
        <dbReference type="ARBA" id="ARBA00022679"/>
    </source>
</evidence>
<dbReference type="GO" id="GO:0009244">
    <property type="term" value="P:lipopolysaccharide core region biosynthetic process"/>
    <property type="evidence" value="ECO:0007669"/>
    <property type="project" value="TreeGrafter"/>
</dbReference>
<dbReference type="OrthoDB" id="9797795at2"/>
<dbReference type="AlphaFoldDB" id="A0A1G9J706"/>
<keyword evidence="4" id="KW-1185">Reference proteome</keyword>
<proteinExistence type="predicted"/>
<dbReference type="GO" id="GO:0008713">
    <property type="term" value="F:ADP-heptose-lipopolysaccharide heptosyltransferase activity"/>
    <property type="evidence" value="ECO:0007669"/>
    <property type="project" value="TreeGrafter"/>
</dbReference>
<dbReference type="Pfam" id="PF01075">
    <property type="entry name" value="Glyco_transf_9"/>
    <property type="match status" value="1"/>
</dbReference>
<organism evidence="3 4">
    <name type="scientific">Maridesulfovibrio ferrireducens</name>
    <dbReference type="NCBI Taxonomy" id="246191"/>
    <lineage>
        <taxon>Bacteria</taxon>
        <taxon>Pseudomonadati</taxon>
        <taxon>Thermodesulfobacteriota</taxon>
        <taxon>Desulfovibrionia</taxon>
        <taxon>Desulfovibrionales</taxon>
        <taxon>Desulfovibrionaceae</taxon>
        <taxon>Maridesulfovibrio</taxon>
    </lineage>
</organism>
<keyword evidence="1" id="KW-0328">Glycosyltransferase</keyword>
<gene>
    <name evidence="3" type="ORF">SAMN05660337_2666</name>
</gene>
<dbReference type="InterPro" id="IPR002201">
    <property type="entry name" value="Glyco_trans_9"/>
</dbReference>